<dbReference type="PANTHER" id="PTHR43179">
    <property type="entry name" value="RHAMNOSYLTRANSFERASE WBBL"/>
    <property type="match status" value="1"/>
</dbReference>
<reference evidence="6 7" key="1">
    <citation type="journal article" date="2019" name="Int. J. Syst. Evol. Microbiol.">
        <title>The Global Catalogue of Microorganisms (GCM) 10K type strain sequencing project: providing services to taxonomists for standard genome sequencing and annotation.</title>
        <authorList>
            <consortium name="The Broad Institute Genomics Platform"/>
            <consortium name="The Broad Institute Genome Sequencing Center for Infectious Disease"/>
            <person name="Wu L."/>
            <person name="Ma J."/>
        </authorList>
    </citation>
    <scope>NUCLEOTIDE SEQUENCE [LARGE SCALE GENOMIC DNA]</scope>
    <source>
        <strain evidence="6 7">JCM 14283</strain>
    </source>
</reference>
<proteinExistence type="inferred from homology"/>
<organism evidence="6 7">
    <name type="scientific">Terrabacter terrae</name>
    <dbReference type="NCBI Taxonomy" id="318434"/>
    <lineage>
        <taxon>Bacteria</taxon>
        <taxon>Bacillati</taxon>
        <taxon>Actinomycetota</taxon>
        <taxon>Actinomycetes</taxon>
        <taxon>Micrococcales</taxon>
        <taxon>Intrasporangiaceae</taxon>
        <taxon>Terrabacter</taxon>
    </lineage>
</organism>
<dbReference type="Gene3D" id="3.90.550.10">
    <property type="entry name" value="Spore Coat Polysaccharide Biosynthesis Protein SpsA, Chain A"/>
    <property type="match status" value="1"/>
</dbReference>
<protein>
    <submittedName>
        <fullName evidence="6">Glycosyltransferase</fullName>
    </submittedName>
</protein>
<dbReference type="Pfam" id="PF00535">
    <property type="entry name" value="Glycos_transf_2"/>
    <property type="match status" value="1"/>
</dbReference>
<evidence type="ECO:0000313" key="6">
    <source>
        <dbReference type="EMBL" id="GAA2016738.1"/>
    </source>
</evidence>
<dbReference type="EMBL" id="BAAANB010000001">
    <property type="protein sequence ID" value="GAA2016738.1"/>
    <property type="molecule type" value="Genomic_DNA"/>
</dbReference>
<evidence type="ECO:0000256" key="2">
    <source>
        <dbReference type="ARBA" id="ARBA00006739"/>
    </source>
</evidence>
<keyword evidence="3" id="KW-0328">Glycosyltransferase</keyword>
<evidence type="ECO:0000256" key="3">
    <source>
        <dbReference type="ARBA" id="ARBA00022676"/>
    </source>
</evidence>
<sequence length="305" mass="32628">MSDGVGADAPARVTVVVATRNRWEDLRVSLPHHAPHPVVLVDNASDDGTPDRVAEAFPDVRVVRLPRNAGAVARNDGVELATTPYVAFADDDSWWEPGALDLAAGLLDADPRLGLLAARILVGEDATLEPVCRLMADSPLGTRAGEPGPRVLGFIACGAVARRTAYLQAGGFDPVVFFAGEEERLALDLASLGWAACYAPELVARHFPSPTRDITARHIRIARNTMLTALMRRPWDVVARTAVRTSRTTHGVRGVLAAVPHVPAALGARHLLPPWVEADRLLLDEPHARHPAALPGDSTAHGWVP</sequence>
<dbReference type="InterPro" id="IPR029044">
    <property type="entry name" value="Nucleotide-diphossugar_trans"/>
</dbReference>
<gene>
    <name evidence="6" type="ORF">GCM10009740_00010</name>
</gene>
<dbReference type="PANTHER" id="PTHR43179:SF12">
    <property type="entry name" value="GALACTOFURANOSYLTRANSFERASE GLFT2"/>
    <property type="match status" value="1"/>
</dbReference>
<evidence type="ECO:0000259" key="5">
    <source>
        <dbReference type="Pfam" id="PF00535"/>
    </source>
</evidence>
<feature type="domain" description="Glycosyltransferase 2-like" evidence="5">
    <location>
        <begin position="14"/>
        <end position="165"/>
    </location>
</feature>
<dbReference type="InterPro" id="IPR001173">
    <property type="entry name" value="Glyco_trans_2-like"/>
</dbReference>
<comment type="pathway">
    <text evidence="1">Cell wall biogenesis; cell wall polysaccharide biosynthesis.</text>
</comment>
<evidence type="ECO:0000256" key="1">
    <source>
        <dbReference type="ARBA" id="ARBA00004776"/>
    </source>
</evidence>
<evidence type="ECO:0000313" key="7">
    <source>
        <dbReference type="Proteomes" id="UP001501285"/>
    </source>
</evidence>
<comment type="similarity">
    <text evidence="2">Belongs to the glycosyltransferase 2 family.</text>
</comment>
<evidence type="ECO:0000256" key="4">
    <source>
        <dbReference type="ARBA" id="ARBA00022679"/>
    </source>
</evidence>
<dbReference type="RefSeq" id="WP_343985604.1">
    <property type="nucleotide sequence ID" value="NZ_BAAANB010000001.1"/>
</dbReference>
<dbReference type="Proteomes" id="UP001501285">
    <property type="component" value="Unassembled WGS sequence"/>
</dbReference>
<accession>A0ABN2TQK3</accession>
<keyword evidence="4" id="KW-0808">Transferase</keyword>
<name>A0ABN2TQK3_9MICO</name>
<dbReference type="SUPFAM" id="SSF53448">
    <property type="entry name" value="Nucleotide-diphospho-sugar transferases"/>
    <property type="match status" value="1"/>
</dbReference>
<keyword evidence="7" id="KW-1185">Reference proteome</keyword>
<comment type="caution">
    <text evidence="6">The sequence shown here is derived from an EMBL/GenBank/DDBJ whole genome shotgun (WGS) entry which is preliminary data.</text>
</comment>